<keyword evidence="1" id="KW-0812">Transmembrane</keyword>
<dbReference type="InterPro" id="IPR012495">
    <property type="entry name" value="TadE-like_dom"/>
</dbReference>
<name>A0ABS0T2A0_9CAUL</name>
<feature type="domain" description="TadE-like" evidence="2">
    <location>
        <begin position="33"/>
        <end position="71"/>
    </location>
</feature>
<keyword evidence="1" id="KW-1133">Transmembrane helix</keyword>
<protein>
    <submittedName>
        <fullName evidence="3">Pilus assembly protein</fullName>
    </submittedName>
</protein>
<accession>A0ABS0T2A0</accession>
<dbReference type="RefSeq" id="WP_198577911.1">
    <property type="nucleotide sequence ID" value="NZ_JADWOX010000017.1"/>
</dbReference>
<sequence>MRNPPRSFGARLRLAARRPSFGRARALAHDESGATAVEFALLLVPFLILFFGLFELGFVYFATLTLDEAVTGSGRQIRTGEVQTTGGTAATFKTAVCKNMGLLTDMCPSALRIDVRTVSTFASTTSLTTPTNTCWDPGGPASLVVVRAYFDWPLIVPLLSQALETANGKRTLTSATAFVNEPYNNTTASAVTCP</sequence>
<evidence type="ECO:0000256" key="1">
    <source>
        <dbReference type="SAM" id="Phobius"/>
    </source>
</evidence>
<reference evidence="3 4" key="1">
    <citation type="submission" date="2020-11" db="EMBL/GenBank/DDBJ databases">
        <title>genome sequence of strain KACC 18849.</title>
        <authorList>
            <person name="Gao J."/>
            <person name="Zhang X."/>
        </authorList>
    </citation>
    <scope>NUCLEOTIDE SEQUENCE [LARGE SCALE GENOMIC DNA]</scope>
    <source>
        <strain evidence="3 4">KACC 18849</strain>
    </source>
</reference>
<organism evidence="3 4">
    <name type="scientific">Caulobacter hibisci</name>
    <dbReference type="NCBI Taxonomy" id="2035993"/>
    <lineage>
        <taxon>Bacteria</taxon>
        <taxon>Pseudomonadati</taxon>
        <taxon>Pseudomonadota</taxon>
        <taxon>Alphaproteobacteria</taxon>
        <taxon>Caulobacterales</taxon>
        <taxon>Caulobacteraceae</taxon>
        <taxon>Caulobacter</taxon>
    </lineage>
</organism>
<evidence type="ECO:0000313" key="4">
    <source>
        <dbReference type="Proteomes" id="UP000639859"/>
    </source>
</evidence>
<feature type="transmembrane region" description="Helical" evidence="1">
    <location>
        <begin position="39"/>
        <end position="66"/>
    </location>
</feature>
<evidence type="ECO:0000259" key="2">
    <source>
        <dbReference type="Pfam" id="PF07811"/>
    </source>
</evidence>
<dbReference type="EMBL" id="JADWOX010000017">
    <property type="protein sequence ID" value="MBI1686012.1"/>
    <property type="molecule type" value="Genomic_DNA"/>
</dbReference>
<keyword evidence="1" id="KW-0472">Membrane</keyword>
<keyword evidence="4" id="KW-1185">Reference proteome</keyword>
<dbReference type="Proteomes" id="UP000639859">
    <property type="component" value="Unassembled WGS sequence"/>
</dbReference>
<comment type="caution">
    <text evidence="3">The sequence shown here is derived from an EMBL/GenBank/DDBJ whole genome shotgun (WGS) entry which is preliminary data.</text>
</comment>
<dbReference type="Pfam" id="PF07811">
    <property type="entry name" value="TadE"/>
    <property type="match status" value="1"/>
</dbReference>
<evidence type="ECO:0000313" key="3">
    <source>
        <dbReference type="EMBL" id="MBI1686012.1"/>
    </source>
</evidence>
<gene>
    <name evidence="3" type="ORF">I4Q42_20275</name>
</gene>
<proteinExistence type="predicted"/>